<reference evidence="3 4" key="1">
    <citation type="submission" date="2023-07" db="EMBL/GenBank/DDBJ databases">
        <title>Sorghum-associated microbial communities from plants grown in Nebraska, USA.</title>
        <authorList>
            <person name="Schachtman D."/>
        </authorList>
    </citation>
    <scope>NUCLEOTIDE SEQUENCE [LARGE SCALE GENOMIC DNA]</scope>
    <source>
        <strain evidence="3 4">BE167</strain>
    </source>
</reference>
<sequence>MKDDTREKRRRELLPRISLLACLALVVVSLGMALSPGSPKEPVEPPFSEQARSAALAETLRLRAAGEQLGQSPAGDGQPAITSTVSLLTSHARALLVPGQDEPALTLSPGPATASAAASAPVAAAASVAASPSAAAPGPASAAALATELAASASQRLSDAAVADGGMARLLAAVGTAQLLQASALAAAVGAPAPAVPDPAAPPLSGACPSPAASPSSTPGSAAAGTDAPAASPSSSGPASAPVAVPASLSAALAATVAAELETVYGYQVALTRLDGDAAGPASEQLARHEALAADAEALSRMHCTVVPLREAGYKMDQKFLVSPAAGLGALEVSALPVYGDLVALSEGETRRWAISGLVGAARRTALWGAEAGVLPGLAADQEQFPELPAPSPSP</sequence>
<protein>
    <recommendedName>
        <fullName evidence="2">DUF4439 domain-containing protein</fullName>
    </recommendedName>
</protein>
<name>A0ABU1U8E0_9MICC</name>
<dbReference type="InterPro" id="IPR029447">
    <property type="entry name" value="DUF4439"/>
</dbReference>
<accession>A0ABU1U8E0</accession>
<comment type="caution">
    <text evidence="3">The sequence shown here is derived from an EMBL/GenBank/DDBJ whole genome shotgun (WGS) entry which is preliminary data.</text>
</comment>
<keyword evidence="4" id="KW-1185">Reference proteome</keyword>
<proteinExistence type="predicted"/>
<organism evidence="3 4">
    <name type="scientific">Arthrobacter ginsengisoli</name>
    <dbReference type="NCBI Taxonomy" id="1356565"/>
    <lineage>
        <taxon>Bacteria</taxon>
        <taxon>Bacillati</taxon>
        <taxon>Actinomycetota</taxon>
        <taxon>Actinomycetes</taxon>
        <taxon>Micrococcales</taxon>
        <taxon>Micrococcaceae</taxon>
        <taxon>Arthrobacter</taxon>
    </lineage>
</organism>
<evidence type="ECO:0000313" key="3">
    <source>
        <dbReference type="EMBL" id="MDR7081466.1"/>
    </source>
</evidence>
<feature type="domain" description="DUF4439" evidence="2">
    <location>
        <begin position="252"/>
        <end position="379"/>
    </location>
</feature>
<dbReference type="InterPro" id="IPR009078">
    <property type="entry name" value="Ferritin-like_SF"/>
</dbReference>
<dbReference type="RefSeq" id="WP_310050643.1">
    <property type="nucleotide sequence ID" value="NZ_JAVDVQ010000002.1"/>
</dbReference>
<evidence type="ECO:0000256" key="1">
    <source>
        <dbReference type="SAM" id="MobiDB-lite"/>
    </source>
</evidence>
<dbReference type="EMBL" id="JAVDVQ010000002">
    <property type="protein sequence ID" value="MDR7081466.1"/>
    <property type="molecule type" value="Genomic_DNA"/>
</dbReference>
<evidence type="ECO:0000259" key="2">
    <source>
        <dbReference type="Pfam" id="PF14530"/>
    </source>
</evidence>
<evidence type="ECO:0000313" key="4">
    <source>
        <dbReference type="Proteomes" id="UP001252243"/>
    </source>
</evidence>
<dbReference type="SUPFAM" id="SSF47240">
    <property type="entry name" value="Ferritin-like"/>
    <property type="match status" value="1"/>
</dbReference>
<dbReference type="InterPro" id="IPR012347">
    <property type="entry name" value="Ferritin-like"/>
</dbReference>
<dbReference type="Gene3D" id="1.20.1260.10">
    <property type="match status" value="1"/>
</dbReference>
<feature type="region of interest" description="Disordered" evidence="1">
    <location>
        <begin position="200"/>
        <end position="241"/>
    </location>
</feature>
<dbReference type="Proteomes" id="UP001252243">
    <property type="component" value="Unassembled WGS sequence"/>
</dbReference>
<dbReference type="Pfam" id="PF14530">
    <property type="entry name" value="DUF4439"/>
    <property type="match status" value="1"/>
</dbReference>
<feature type="compositionally biased region" description="Low complexity" evidence="1">
    <location>
        <begin position="203"/>
        <end position="241"/>
    </location>
</feature>
<gene>
    <name evidence="3" type="ORF">J2X01_000743</name>
</gene>